<sequence>MSKEHDPVDTVDGILQQIVKTREELSRLTDLQQDPGITLRAISVECYLINKSITTLREQLLLSLSWSECRTAENQWFIDALLFAISATLCSTLSQLDFYRNQRPARSSFRFLSRETPKVKVGDLETSLGRLREQSSMVQCILSMFDTTTDETGQMISHCRFMLEKMENDWISSTRSNANVHRPSYVAHLLTPRSHSKELLSPYRLTRELQIEGMSMEHILDLYGKSNVKPFMIRDILRRWHAYTDERDYKIMLTTLAHNSFDIMHVDMHLTRLYELSPIAFSNALGILSLNDYNIARTYTGLLKLWNLLFHEPEWTPYGGAPCREELLHHKAYSKVLKYFHGRPNGLAKACSNLTNLRNLLCFEPEWARKYNVVRYLSLNLDLPSIPIGNLDFILEAIDIFDGDVFQVHSNFHSLLESAGLTQLSMDERSRKYPGTEPTLTMSPKEILDASNMALELWRSNGFDTSISRLAFEDGPVFDLVISNVLVYLHALRRSSYRQDVVRTLKSISVLFPINSPAERSMSHVLWVAAYCPNSHNSLVSQLYNMIRLLASYFREITKSEYLSLPHWELMRQYGYNLARIGDVRQTLEASFPAALVKEGYHWIWFTFNNFDIEVTKTDATLMPTTFLGWGREERILEIKRMHRARGLNITYEW</sequence>
<dbReference type="AlphaFoldDB" id="G4TPL1"/>
<dbReference type="HOGENOM" id="CLU_437481_0_0_1"/>
<keyword evidence="2" id="KW-1185">Reference proteome</keyword>
<proteinExistence type="predicted"/>
<name>G4TPL1_SERID</name>
<dbReference type="Proteomes" id="UP000007148">
    <property type="component" value="Unassembled WGS sequence"/>
</dbReference>
<organism evidence="1 2">
    <name type="scientific">Serendipita indica (strain DSM 11827)</name>
    <name type="common">Root endophyte fungus</name>
    <name type="synonym">Piriformospora indica</name>
    <dbReference type="NCBI Taxonomy" id="1109443"/>
    <lineage>
        <taxon>Eukaryota</taxon>
        <taxon>Fungi</taxon>
        <taxon>Dikarya</taxon>
        <taxon>Basidiomycota</taxon>
        <taxon>Agaricomycotina</taxon>
        <taxon>Agaricomycetes</taxon>
        <taxon>Sebacinales</taxon>
        <taxon>Serendipitaceae</taxon>
        <taxon>Serendipita</taxon>
    </lineage>
</organism>
<evidence type="ECO:0000313" key="2">
    <source>
        <dbReference type="Proteomes" id="UP000007148"/>
    </source>
</evidence>
<reference evidence="1 2" key="1">
    <citation type="journal article" date="2011" name="PLoS Pathog.">
        <title>Endophytic Life Strategies Decoded by Genome and Transcriptome Analyses of the Mutualistic Root Symbiont Piriformospora indica.</title>
        <authorList>
            <person name="Zuccaro A."/>
            <person name="Lahrmann U."/>
            <person name="Guldener U."/>
            <person name="Langen G."/>
            <person name="Pfiffi S."/>
            <person name="Biedenkopf D."/>
            <person name="Wong P."/>
            <person name="Samans B."/>
            <person name="Grimm C."/>
            <person name="Basiewicz M."/>
            <person name="Murat C."/>
            <person name="Martin F."/>
            <person name="Kogel K.H."/>
        </authorList>
    </citation>
    <scope>NUCLEOTIDE SEQUENCE [LARGE SCALE GENOMIC DNA]</scope>
    <source>
        <strain evidence="1 2">DSM 11827</strain>
    </source>
</reference>
<comment type="caution">
    <text evidence="1">The sequence shown here is derived from an EMBL/GenBank/DDBJ whole genome shotgun (WGS) entry which is preliminary data.</text>
</comment>
<accession>G4TPL1</accession>
<dbReference type="InParanoid" id="G4TPL1"/>
<protein>
    <submittedName>
        <fullName evidence="1">Uncharacterized protein</fullName>
    </submittedName>
</protein>
<gene>
    <name evidence="1" type="ORF">PIIN_07211</name>
</gene>
<evidence type="ECO:0000313" key="1">
    <source>
        <dbReference type="EMBL" id="CCA73256.1"/>
    </source>
</evidence>
<dbReference type="EMBL" id="CAFZ01000212">
    <property type="protein sequence ID" value="CCA73256.1"/>
    <property type="molecule type" value="Genomic_DNA"/>
</dbReference>